<dbReference type="Proteomes" id="UP000308199">
    <property type="component" value="Unassembled WGS sequence"/>
</dbReference>
<evidence type="ECO:0000313" key="4">
    <source>
        <dbReference type="Proteomes" id="UP000308199"/>
    </source>
</evidence>
<feature type="region of interest" description="Disordered" evidence="1">
    <location>
        <begin position="128"/>
        <end position="160"/>
    </location>
</feature>
<name>A0A4S4LC19_9AGAM</name>
<comment type="caution">
    <text evidence="3">The sequence shown here is derived from an EMBL/GenBank/DDBJ whole genome shotgun (WGS) entry which is preliminary data.</text>
</comment>
<dbReference type="AlphaFoldDB" id="A0A4S4LC19"/>
<reference evidence="3 4" key="1">
    <citation type="submission" date="2019-02" db="EMBL/GenBank/DDBJ databases">
        <title>Genome sequencing of the rare red list fungi Phellinidium pouzarii.</title>
        <authorList>
            <person name="Buettner E."/>
            <person name="Kellner H."/>
        </authorList>
    </citation>
    <scope>NUCLEOTIDE SEQUENCE [LARGE SCALE GENOMIC DNA]</scope>
    <source>
        <strain evidence="3 4">DSM 108285</strain>
    </source>
</reference>
<dbReference type="OrthoDB" id="2686513at2759"/>
<keyword evidence="2" id="KW-0812">Transmembrane</keyword>
<protein>
    <submittedName>
        <fullName evidence="3">Uncharacterized protein</fullName>
    </submittedName>
</protein>
<dbReference type="EMBL" id="SGPK01000069">
    <property type="protein sequence ID" value="THH09284.1"/>
    <property type="molecule type" value="Genomic_DNA"/>
</dbReference>
<sequence length="160" mass="17602">MTIFVLTIVRTFQSDVRSRFPRLFKHDGSVYFAVMIIANTINLVLFIKLPTPFFAQSSGANSILSHIVSSTMLSRLTLSLHAASDTRSQYVSTLPSIQISTHFSVKSNFSNTAQKSIAVNNNVGPITRDVEESNLRSGPRVEQSGPGASIKWDATAEQRI</sequence>
<gene>
    <name evidence="3" type="ORF">EW145_g2133</name>
</gene>
<organism evidence="3 4">
    <name type="scientific">Phellinidium pouzarii</name>
    <dbReference type="NCBI Taxonomy" id="167371"/>
    <lineage>
        <taxon>Eukaryota</taxon>
        <taxon>Fungi</taxon>
        <taxon>Dikarya</taxon>
        <taxon>Basidiomycota</taxon>
        <taxon>Agaricomycotina</taxon>
        <taxon>Agaricomycetes</taxon>
        <taxon>Hymenochaetales</taxon>
        <taxon>Hymenochaetaceae</taxon>
        <taxon>Phellinidium</taxon>
    </lineage>
</organism>
<evidence type="ECO:0000256" key="1">
    <source>
        <dbReference type="SAM" id="MobiDB-lite"/>
    </source>
</evidence>
<keyword evidence="2" id="KW-1133">Transmembrane helix</keyword>
<accession>A0A4S4LC19</accession>
<feature type="transmembrane region" description="Helical" evidence="2">
    <location>
        <begin position="30"/>
        <end position="47"/>
    </location>
</feature>
<evidence type="ECO:0000256" key="2">
    <source>
        <dbReference type="SAM" id="Phobius"/>
    </source>
</evidence>
<keyword evidence="2" id="KW-0472">Membrane</keyword>
<proteinExistence type="predicted"/>
<evidence type="ECO:0000313" key="3">
    <source>
        <dbReference type="EMBL" id="THH09284.1"/>
    </source>
</evidence>
<keyword evidence="4" id="KW-1185">Reference proteome</keyword>